<gene>
    <name evidence="2" type="ORF">LI90_167</name>
</gene>
<dbReference type="EMBL" id="LAXD01000001">
    <property type="protein sequence ID" value="KWW98544.1"/>
    <property type="molecule type" value="Genomic_DNA"/>
</dbReference>
<dbReference type="STRING" id="1469144.LI90_167"/>
<dbReference type="AlphaFoldDB" id="A0A132ML10"/>
<organism evidence="2 3">
    <name type="scientific">Carbonactinospora thermoautotrophica</name>
    <dbReference type="NCBI Taxonomy" id="1469144"/>
    <lineage>
        <taxon>Bacteria</taxon>
        <taxon>Bacillati</taxon>
        <taxon>Actinomycetota</taxon>
        <taxon>Actinomycetes</taxon>
        <taxon>Kitasatosporales</taxon>
        <taxon>Carbonactinosporaceae</taxon>
        <taxon>Carbonactinospora</taxon>
    </lineage>
</organism>
<evidence type="ECO:0000256" key="1">
    <source>
        <dbReference type="SAM" id="SignalP"/>
    </source>
</evidence>
<dbReference type="Proteomes" id="UP000070188">
    <property type="component" value="Unassembled WGS sequence"/>
</dbReference>
<proteinExistence type="predicted"/>
<feature type="signal peptide" evidence="1">
    <location>
        <begin position="1"/>
        <end position="29"/>
    </location>
</feature>
<evidence type="ECO:0008006" key="4">
    <source>
        <dbReference type="Google" id="ProtNLM"/>
    </source>
</evidence>
<accession>A0A132ML10</accession>
<evidence type="ECO:0000313" key="2">
    <source>
        <dbReference type="EMBL" id="KWW98544.1"/>
    </source>
</evidence>
<keyword evidence="1" id="KW-0732">Signal</keyword>
<sequence>MRSWTTLPGLAALLALVAACGPGTRTVDADGPTTAFPRTVAAAESVRNVLWARVQPVGVARANLVVLVDSTEYEESRVAEQNRLVERAVWQVHGERFDKLLVVNRHAGAGRDRSCDPATSFCRVTWSLRSAAELRASYGGRERPAPSATGSPTATWEKPLEALPAVLDASITRSFQGSGDPWQVRLAVAGVRDLQRFAQQVRQALEPTLPADVRTVRVTVANVDTASADGAECSGDYISCAERAFELTRGAPPRLLDRPTPGRSVS</sequence>
<dbReference type="RefSeq" id="WP_066883324.1">
    <property type="nucleotide sequence ID" value="NZ_LAXD01000001.1"/>
</dbReference>
<name>A0A132ML10_9ACTN</name>
<dbReference type="PROSITE" id="PS51257">
    <property type="entry name" value="PROKAR_LIPOPROTEIN"/>
    <property type="match status" value="1"/>
</dbReference>
<keyword evidence="3" id="KW-1185">Reference proteome</keyword>
<protein>
    <recommendedName>
        <fullName evidence="4">Lipoprotein</fullName>
    </recommendedName>
</protein>
<dbReference type="PATRIC" id="fig|1469144.10.peg.242"/>
<evidence type="ECO:0000313" key="3">
    <source>
        <dbReference type="Proteomes" id="UP000070188"/>
    </source>
</evidence>
<feature type="chain" id="PRO_5007452616" description="Lipoprotein" evidence="1">
    <location>
        <begin position="30"/>
        <end position="266"/>
    </location>
</feature>
<reference evidence="3" key="1">
    <citation type="submission" date="2015-04" db="EMBL/GenBank/DDBJ databases">
        <title>Physiological reanalysis, assessment of diazotrophy, and genome sequences of multiple isolates of Streptomyces thermoautotrophicus.</title>
        <authorList>
            <person name="MacKellar D.C."/>
            <person name="Lieber L."/>
            <person name="Norman J."/>
            <person name="Bolger A."/>
            <person name="Tobin C."/>
            <person name="Murray J.W."/>
            <person name="Chang R."/>
            <person name="Ford T."/>
            <person name="Nguyen P.Q."/>
            <person name="Woodward J."/>
            <person name="Permingeat H."/>
            <person name="Joshi N.S."/>
            <person name="Silver P.A."/>
            <person name="Usadel B."/>
            <person name="Rutherford A.W."/>
            <person name="Friesen M."/>
            <person name="Prell J."/>
        </authorList>
    </citation>
    <scope>NUCLEOTIDE SEQUENCE [LARGE SCALE GENOMIC DNA]</scope>
    <source>
        <strain evidence="3">H1</strain>
    </source>
</reference>
<comment type="caution">
    <text evidence="2">The sequence shown here is derived from an EMBL/GenBank/DDBJ whole genome shotgun (WGS) entry which is preliminary data.</text>
</comment>